<reference evidence="10 11" key="1">
    <citation type="submission" date="2016-10" db="EMBL/GenBank/DDBJ databases">
        <authorList>
            <person name="de Groot N.N."/>
        </authorList>
    </citation>
    <scope>NUCLEOTIDE SEQUENCE [LARGE SCALE GENOMIC DNA]</scope>
    <source>
        <strain evidence="10 11">CPCC 201354</strain>
    </source>
</reference>
<evidence type="ECO:0000256" key="7">
    <source>
        <dbReference type="ARBA" id="ARBA00023136"/>
    </source>
</evidence>
<dbReference type="AlphaFoldDB" id="A0A1G7V8J1"/>
<evidence type="ECO:0000256" key="6">
    <source>
        <dbReference type="ARBA" id="ARBA00022989"/>
    </source>
</evidence>
<evidence type="ECO:0000256" key="1">
    <source>
        <dbReference type="ARBA" id="ARBA00004651"/>
    </source>
</evidence>
<feature type="transmembrane region" description="Helical" evidence="9">
    <location>
        <begin position="386"/>
        <end position="406"/>
    </location>
</feature>
<feature type="transmembrane region" description="Helical" evidence="9">
    <location>
        <begin position="195"/>
        <end position="215"/>
    </location>
</feature>
<dbReference type="STRING" id="504805.SAMN05421505_105159"/>
<feature type="transmembrane region" description="Helical" evidence="9">
    <location>
        <begin position="155"/>
        <end position="188"/>
    </location>
</feature>
<evidence type="ECO:0008006" key="12">
    <source>
        <dbReference type="Google" id="ProtNLM"/>
    </source>
</evidence>
<dbReference type="GO" id="GO:0016763">
    <property type="term" value="F:pentosyltransferase activity"/>
    <property type="evidence" value="ECO:0007669"/>
    <property type="project" value="TreeGrafter"/>
</dbReference>
<keyword evidence="4" id="KW-0808">Transferase</keyword>
<dbReference type="PANTHER" id="PTHR33908">
    <property type="entry name" value="MANNOSYLTRANSFERASE YKCB-RELATED"/>
    <property type="match status" value="1"/>
</dbReference>
<keyword evidence="7 9" id="KW-0472">Membrane</keyword>
<comment type="subcellular location">
    <subcellularLocation>
        <location evidence="1">Cell membrane</location>
        <topology evidence="1">Multi-pass membrane protein</topology>
    </subcellularLocation>
</comment>
<organism evidence="10 11">
    <name type="scientific">Sinosporangium album</name>
    <dbReference type="NCBI Taxonomy" id="504805"/>
    <lineage>
        <taxon>Bacteria</taxon>
        <taxon>Bacillati</taxon>
        <taxon>Actinomycetota</taxon>
        <taxon>Actinomycetes</taxon>
        <taxon>Streptosporangiales</taxon>
        <taxon>Streptosporangiaceae</taxon>
        <taxon>Sinosporangium</taxon>
    </lineage>
</organism>
<evidence type="ECO:0000313" key="10">
    <source>
        <dbReference type="EMBL" id="SDG55888.1"/>
    </source>
</evidence>
<keyword evidence="6 9" id="KW-1133">Transmembrane helix</keyword>
<evidence type="ECO:0000256" key="4">
    <source>
        <dbReference type="ARBA" id="ARBA00022679"/>
    </source>
</evidence>
<keyword evidence="2" id="KW-1003">Cell membrane</keyword>
<feature type="region of interest" description="Disordered" evidence="8">
    <location>
        <begin position="528"/>
        <end position="562"/>
    </location>
</feature>
<keyword evidence="5 9" id="KW-0812">Transmembrane</keyword>
<dbReference type="EMBL" id="FNCN01000005">
    <property type="protein sequence ID" value="SDG55888.1"/>
    <property type="molecule type" value="Genomic_DNA"/>
</dbReference>
<feature type="transmembrane region" description="Helical" evidence="9">
    <location>
        <begin position="12"/>
        <end position="32"/>
    </location>
</feature>
<evidence type="ECO:0000256" key="2">
    <source>
        <dbReference type="ARBA" id="ARBA00022475"/>
    </source>
</evidence>
<feature type="transmembrane region" description="Helical" evidence="9">
    <location>
        <begin position="77"/>
        <end position="99"/>
    </location>
</feature>
<keyword evidence="3" id="KW-0328">Glycosyltransferase</keyword>
<feature type="transmembrane region" description="Helical" evidence="9">
    <location>
        <begin position="130"/>
        <end position="149"/>
    </location>
</feature>
<dbReference type="RefSeq" id="WP_176955317.1">
    <property type="nucleotide sequence ID" value="NZ_FNCN01000005.1"/>
</dbReference>
<name>A0A1G7V8J1_9ACTN</name>
<dbReference type="PANTHER" id="PTHR33908:SF11">
    <property type="entry name" value="MEMBRANE PROTEIN"/>
    <property type="match status" value="1"/>
</dbReference>
<accession>A0A1G7V8J1</accession>
<feature type="transmembrane region" description="Helical" evidence="9">
    <location>
        <begin position="413"/>
        <end position="433"/>
    </location>
</feature>
<evidence type="ECO:0000313" key="11">
    <source>
        <dbReference type="Proteomes" id="UP000198923"/>
    </source>
</evidence>
<dbReference type="Proteomes" id="UP000198923">
    <property type="component" value="Unassembled WGS sequence"/>
</dbReference>
<evidence type="ECO:0000256" key="5">
    <source>
        <dbReference type="ARBA" id="ARBA00022692"/>
    </source>
</evidence>
<keyword evidence="11" id="KW-1185">Reference proteome</keyword>
<protein>
    <recommendedName>
        <fullName evidence="12">Dolichyl-phosphate-mannose-protein mannosyltransferase</fullName>
    </recommendedName>
</protein>
<dbReference type="GO" id="GO:0009103">
    <property type="term" value="P:lipopolysaccharide biosynthetic process"/>
    <property type="evidence" value="ECO:0007669"/>
    <property type="project" value="UniProtKB-ARBA"/>
</dbReference>
<proteinExistence type="predicted"/>
<dbReference type="InterPro" id="IPR050297">
    <property type="entry name" value="LipidA_mod_glycosyltrf_83"/>
</dbReference>
<feature type="transmembrane region" description="Helical" evidence="9">
    <location>
        <begin position="439"/>
        <end position="456"/>
    </location>
</feature>
<evidence type="ECO:0000256" key="8">
    <source>
        <dbReference type="SAM" id="MobiDB-lite"/>
    </source>
</evidence>
<dbReference type="GO" id="GO:0005886">
    <property type="term" value="C:plasma membrane"/>
    <property type="evidence" value="ECO:0007669"/>
    <property type="project" value="UniProtKB-SubCell"/>
</dbReference>
<sequence>MSVTGVAGGLRRHWVFLIALLLGTALRALAVLGYRPAIWFWADSFAYLGAALSPQPLESRPSGYALFLWALRPLGSVTAVTVAQHLLGLAVAVCVYAVLRRRTRLPGWAATLLTLPVLLDAYLVQLEHLVMADLLFVFLITLAVTLLLWRERPTVPLALLAGLLLGAATITRTIGLPLIGVVLVCMLLGITRFGWRALASTAVASALAVGGYAVWFQSEHGELALTRGNAFLWARTMSFADCGVIRPTGPVAALCPTTPPSERQPPPVYIWDADSPLSKIKGTWTERDKLAGQFAREAIMAQPLDFLTTGLTDVAHVFTWERRVYPTPGPQSSYVFPDTARPFSDSPASQGRTAEELTREYQRGASGRPAVVEPYAGWLRTYQDHVFVRGPLLAGLLLIGLTGVLVRVRRLGGATLLPYAAALALVVAPPFVAAFDHRYAVVGIPLACLAAGLAIGERSRAKGRRRRSSGTHVQAHDGGQIAGASLAAHPRDDVPVELGDHGSQVGVRRAAHPDPELVIIDDTNTDTEPFDFFKPHAHNRRARAVPPAVPPPSEGQQQPPQG</sequence>
<evidence type="ECO:0000256" key="3">
    <source>
        <dbReference type="ARBA" id="ARBA00022676"/>
    </source>
</evidence>
<evidence type="ECO:0000256" key="9">
    <source>
        <dbReference type="SAM" id="Phobius"/>
    </source>
</evidence>
<feature type="region of interest" description="Disordered" evidence="8">
    <location>
        <begin position="460"/>
        <end position="481"/>
    </location>
</feature>
<gene>
    <name evidence="10" type="ORF">SAMN05421505_105159</name>
</gene>